<gene>
    <name evidence="2" type="ORF">BP5553_05682</name>
</gene>
<evidence type="ECO:0000313" key="2">
    <source>
        <dbReference type="EMBL" id="RDL36330.1"/>
    </source>
</evidence>
<evidence type="ECO:0000256" key="1">
    <source>
        <dbReference type="SAM" id="MobiDB-lite"/>
    </source>
</evidence>
<feature type="compositionally biased region" description="Basic and acidic residues" evidence="1">
    <location>
        <begin position="683"/>
        <end position="693"/>
    </location>
</feature>
<feature type="compositionally biased region" description="Basic and acidic residues" evidence="1">
    <location>
        <begin position="206"/>
        <end position="230"/>
    </location>
</feature>
<dbReference type="EMBL" id="NPIC01000004">
    <property type="protein sequence ID" value="RDL36330.1"/>
    <property type="molecule type" value="Genomic_DNA"/>
</dbReference>
<feature type="region of interest" description="Disordered" evidence="1">
    <location>
        <begin position="425"/>
        <end position="447"/>
    </location>
</feature>
<accession>A0A370TLC5</accession>
<dbReference type="GeneID" id="43598531"/>
<feature type="compositionally biased region" description="Low complexity" evidence="1">
    <location>
        <begin position="125"/>
        <end position="134"/>
    </location>
</feature>
<sequence>MPPMLIPAARPFKYEPRIDDMFEDMIEQGHFATEEEQMRFFTRYCRYYEEMKTKYGDQVYQAQWNAEYKIYREYFGDDATVESFGCPEPSPMTPVQIEDNRRHIVEDPADAPPSWIAKANEESAARAQAQNAAKTGIETREAERHAHATQPKEAERHAPVIRPIEAERHALEIRPKPKGSAERHAHATQPKGAAERHAHAAPPKGAAERHAHAAQPKEVERSALASGEKKPRLGYGRLIKSTDIAGHDSTANEGASSSYSQALQRPAPVAPEVDASGEEWMTVGPQPRGPRNPFKGVRLALPMANNMPRFSAVTTAKYGRLAFIGKDGRNLEQVQSMFNVNLCSHYLDDDQTAVCVWAEPRFKHAMTEGVKKELDTVHNILKDWVRTRRNDCPDQAEEFDFFVSDWMARRNKEDADKRSVKVTRRYPYPRGPRPEPNKGKGKHVGHPVPDYKGVLYDYHPKFGQREPGAATKPAILHKNPSPGDLMRQVKVEETKESQQARKQTKLLDSAQKKLDEVVKEARKAEEALGRNETPEETQRRREGEAAKLKSQTRDWYEMDEEARHEEDESNRACREKLIGICSFVVEVEAKKLHASMTQAQILRKAMDSRRTKMLALGFTDEEIDVLLNSQSFMESDDKTYEALIEQRKRASKIEGTATGKTKSLKITEPSSKNEGKVQTADQAIKKEGIDSKKAGPSNAASSTQATKPEKKK</sequence>
<feature type="region of interest" description="Disordered" evidence="1">
    <location>
        <begin position="463"/>
        <end position="484"/>
    </location>
</feature>
<dbReference type="AlphaFoldDB" id="A0A370TLC5"/>
<dbReference type="RefSeq" id="XP_031868986.1">
    <property type="nucleotide sequence ID" value="XM_032014305.1"/>
</dbReference>
<feature type="compositionally biased region" description="Basic and acidic residues" evidence="1">
    <location>
        <begin position="137"/>
        <end position="185"/>
    </location>
</feature>
<feature type="region of interest" description="Disordered" evidence="1">
    <location>
        <begin position="523"/>
        <end position="552"/>
    </location>
</feature>
<organism evidence="2 3">
    <name type="scientific">Venustampulla echinocandica</name>
    <dbReference type="NCBI Taxonomy" id="2656787"/>
    <lineage>
        <taxon>Eukaryota</taxon>
        <taxon>Fungi</taxon>
        <taxon>Dikarya</taxon>
        <taxon>Ascomycota</taxon>
        <taxon>Pezizomycotina</taxon>
        <taxon>Leotiomycetes</taxon>
        <taxon>Helotiales</taxon>
        <taxon>Pleuroascaceae</taxon>
        <taxon>Venustampulla</taxon>
    </lineage>
</organism>
<name>A0A370TLC5_9HELO</name>
<feature type="region of interest" description="Disordered" evidence="1">
    <location>
        <begin position="121"/>
        <end position="230"/>
    </location>
</feature>
<feature type="region of interest" description="Disordered" evidence="1">
    <location>
        <begin position="244"/>
        <end position="292"/>
    </location>
</feature>
<dbReference type="Proteomes" id="UP000254866">
    <property type="component" value="Unassembled WGS sequence"/>
</dbReference>
<proteinExistence type="predicted"/>
<feature type="compositionally biased region" description="Polar residues" evidence="1">
    <location>
        <begin position="249"/>
        <end position="263"/>
    </location>
</feature>
<evidence type="ECO:0000313" key="3">
    <source>
        <dbReference type="Proteomes" id="UP000254866"/>
    </source>
</evidence>
<comment type="caution">
    <text evidence="2">The sequence shown here is derived from an EMBL/GenBank/DDBJ whole genome shotgun (WGS) entry which is preliminary data.</text>
</comment>
<feature type="region of interest" description="Disordered" evidence="1">
    <location>
        <begin position="654"/>
        <end position="712"/>
    </location>
</feature>
<reference evidence="2 3" key="1">
    <citation type="journal article" date="2018" name="IMA Fungus">
        <title>IMA Genome-F 9: Draft genome sequence of Annulohypoxylon stygium, Aspergillus mulundensis, Berkeleyomyces basicola (syn. Thielaviopsis basicola), Ceratocystis smalleyi, two Cercospora beticola strains, Coleophoma cylindrospora, Fusarium fracticaudum, Phialophora cf. hyalina, and Morchella septimelata.</title>
        <authorList>
            <person name="Wingfield B.D."/>
            <person name="Bills G.F."/>
            <person name="Dong Y."/>
            <person name="Huang W."/>
            <person name="Nel W.J."/>
            <person name="Swalarsk-Parry B.S."/>
            <person name="Vaghefi N."/>
            <person name="Wilken P.M."/>
            <person name="An Z."/>
            <person name="de Beer Z.W."/>
            <person name="De Vos L."/>
            <person name="Chen L."/>
            <person name="Duong T.A."/>
            <person name="Gao Y."/>
            <person name="Hammerbacher A."/>
            <person name="Kikkert J.R."/>
            <person name="Li Y."/>
            <person name="Li H."/>
            <person name="Li K."/>
            <person name="Li Q."/>
            <person name="Liu X."/>
            <person name="Ma X."/>
            <person name="Naidoo K."/>
            <person name="Pethybridge S.J."/>
            <person name="Sun J."/>
            <person name="Steenkamp E.T."/>
            <person name="van der Nest M.A."/>
            <person name="van Wyk S."/>
            <person name="Wingfield M.J."/>
            <person name="Xiong C."/>
            <person name="Yue Q."/>
            <person name="Zhang X."/>
        </authorList>
    </citation>
    <scope>NUCLEOTIDE SEQUENCE [LARGE SCALE GENOMIC DNA]</scope>
    <source>
        <strain evidence="2 3">BP 5553</strain>
    </source>
</reference>
<protein>
    <submittedName>
        <fullName evidence="2">Uncharacterized protein</fullName>
    </submittedName>
</protein>
<keyword evidence="3" id="KW-1185">Reference proteome</keyword>